<organism evidence="2 3">
    <name type="scientific">Phragmitibacter flavus</name>
    <dbReference type="NCBI Taxonomy" id="2576071"/>
    <lineage>
        <taxon>Bacteria</taxon>
        <taxon>Pseudomonadati</taxon>
        <taxon>Verrucomicrobiota</taxon>
        <taxon>Verrucomicrobiia</taxon>
        <taxon>Verrucomicrobiales</taxon>
        <taxon>Verrucomicrobiaceae</taxon>
        <taxon>Phragmitibacter</taxon>
    </lineage>
</organism>
<dbReference type="EMBL" id="VAUV01000004">
    <property type="protein sequence ID" value="TLD71661.1"/>
    <property type="molecule type" value="Genomic_DNA"/>
</dbReference>
<feature type="compositionally biased region" description="Basic and acidic residues" evidence="1">
    <location>
        <begin position="66"/>
        <end position="76"/>
    </location>
</feature>
<comment type="caution">
    <text evidence="2">The sequence shown here is derived from an EMBL/GenBank/DDBJ whole genome shotgun (WGS) entry which is preliminary data.</text>
</comment>
<dbReference type="Proteomes" id="UP000306196">
    <property type="component" value="Unassembled WGS sequence"/>
</dbReference>
<evidence type="ECO:0000313" key="3">
    <source>
        <dbReference type="Proteomes" id="UP000306196"/>
    </source>
</evidence>
<protein>
    <submittedName>
        <fullName evidence="2">Uncharacterized protein</fullName>
    </submittedName>
</protein>
<feature type="compositionally biased region" description="Low complexity" evidence="1">
    <location>
        <begin position="198"/>
        <end position="209"/>
    </location>
</feature>
<keyword evidence="3" id="KW-1185">Reference proteome</keyword>
<reference evidence="2 3" key="1">
    <citation type="submission" date="2019-05" db="EMBL/GenBank/DDBJ databases">
        <title>Verrucobacter flavum gen. nov., sp. nov. a new member of the family Verrucomicrobiaceae.</title>
        <authorList>
            <person name="Szuroczki S."/>
            <person name="Abbaszade G."/>
            <person name="Szabo A."/>
            <person name="Felfoldi T."/>
            <person name="Schumann P."/>
            <person name="Boka K."/>
            <person name="Keki Z."/>
            <person name="Toumi M."/>
            <person name="Toth E."/>
        </authorList>
    </citation>
    <scope>NUCLEOTIDE SEQUENCE [LARGE SCALE GENOMIC DNA]</scope>
    <source>
        <strain evidence="2 3">MG-N-17</strain>
    </source>
</reference>
<evidence type="ECO:0000256" key="1">
    <source>
        <dbReference type="SAM" id="MobiDB-lite"/>
    </source>
</evidence>
<sequence length="303" mass="32912">MLLVLMISCKPAGEPVSVSEAPPEETANVVQSSPKSVSPPPSVTTSSEVVVAPVEAVVTPMPEPATKPEQEPKKEAPPAPVWITQRRISKITDSGVQAIPAGVVVEVVSSDGGTVRVKYNALLIEAPQDAVIQQTLETESSKGASGGGSDTPANTSAAPDNHGRPNDLETNNQLSAAQVELRALDEKQNAEVYSYHQSLSKLRSETSSSRSEDRRDRASGRILGRGDKSKKTEDLEAKLQQAESYLVSLRERHATERAPIELRISELRNQINHNLLQYHREMSEQHRRTRLENNNPTIPTSAP</sequence>
<feature type="region of interest" description="Disordered" evidence="1">
    <location>
        <begin position="13"/>
        <end position="46"/>
    </location>
</feature>
<proteinExistence type="predicted"/>
<feature type="compositionally biased region" description="Polar residues" evidence="1">
    <location>
        <begin position="292"/>
        <end position="303"/>
    </location>
</feature>
<accession>A0A5R8KHE6</accession>
<dbReference type="AlphaFoldDB" id="A0A5R8KHE6"/>
<name>A0A5R8KHE6_9BACT</name>
<feature type="compositionally biased region" description="Basic and acidic residues" evidence="1">
    <location>
        <begin position="210"/>
        <end position="234"/>
    </location>
</feature>
<feature type="region of interest" description="Disordered" evidence="1">
    <location>
        <begin position="61"/>
        <end position="80"/>
    </location>
</feature>
<feature type="compositionally biased region" description="Low complexity" evidence="1">
    <location>
        <begin position="14"/>
        <end position="36"/>
    </location>
</feature>
<feature type="region of interest" description="Disordered" evidence="1">
    <location>
        <begin position="283"/>
        <end position="303"/>
    </location>
</feature>
<gene>
    <name evidence="2" type="ORF">FEM03_05855</name>
</gene>
<dbReference type="RefSeq" id="WP_138085256.1">
    <property type="nucleotide sequence ID" value="NZ_VAUV01000004.1"/>
</dbReference>
<feature type="region of interest" description="Disordered" evidence="1">
    <location>
        <begin position="137"/>
        <end position="169"/>
    </location>
</feature>
<feature type="region of interest" description="Disordered" evidence="1">
    <location>
        <begin position="195"/>
        <end position="234"/>
    </location>
</feature>
<evidence type="ECO:0000313" key="2">
    <source>
        <dbReference type="EMBL" id="TLD71661.1"/>
    </source>
</evidence>